<dbReference type="OrthoDB" id="2649545at2"/>
<gene>
    <name evidence="5" type="ORF">FPZ49_06760</name>
</gene>
<dbReference type="Gene3D" id="3.20.20.370">
    <property type="entry name" value="Glycoside hydrolase/deacetylase"/>
    <property type="match status" value="1"/>
</dbReference>
<evidence type="ECO:0000256" key="3">
    <source>
        <dbReference type="SAM" id="SignalP"/>
    </source>
</evidence>
<name>A0A559KF88_9BACL</name>
<protein>
    <submittedName>
        <fullName evidence="5">Polysaccharide deacetylase family protein</fullName>
    </submittedName>
</protein>
<keyword evidence="1" id="KW-0479">Metal-binding</keyword>
<dbReference type="PROSITE" id="PS51677">
    <property type="entry name" value="NODB"/>
    <property type="match status" value="1"/>
</dbReference>
<dbReference type="GO" id="GO:0016020">
    <property type="term" value="C:membrane"/>
    <property type="evidence" value="ECO:0007669"/>
    <property type="project" value="TreeGrafter"/>
</dbReference>
<proteinExistence type="predicted"/>
<dbReference type="PANTHER" id="PTHR10587">
    <property type="entry name" value="GLYCOSYL TRANSFERASE-RELATED"/>
    <property type="match status" value="1"/>
</dbReference>
<keyword evidence="3" id="KW-0732">Signal</keyword>
<feature type="signal peptide" evidence="3">
    <location>
        <begin position="1"/>
        <end position="21"/>
    </location>
</feature>
<dbReference type="GO" id="GO:0005975">
    <property type="term" value="P:carbohydrate metabolic process"/>
    <property type="evidence" value="ECO:0007669"/>
    <property type="project" value="InterPro"/>
</dbReference>
<dbReference type="RefSeq" id="WP_144844814.1">
    <property type="nucleotide sequence ID" value="NZ_VNJI01000006.1"/>
</dbReference>
<dbReference type="EMBL" id="VNJI01000006">
    <property type="protein sequence ID" value="TVY10794.1"/>
    <property type="molecule type" value="Genomic_DNA"/>
</dbReference>
<dbReference type="InterPro" id="IPR011330">
    <property type="entry name" value="Glyco_hydro/deAcase_b/a-brl"/>
</dbReference>
<evidence type="ECO:0000313" key="6">
    <source>
        <dbReference type="Proteomes" id="UP000317036"/>
    </source>
</evidence>
<keyword evidence="2" id="KW-0378">Hydrolase</keyword>
<reference evidence="5 6" key="1">
    <citation type="submission" date="2019-07" db="EMBL/GenBank/DDBJ databases">
        <authorList>
            <person name="Kim J."/>
        </authorList>
    </citation>
    <scope>NUCLEOTIDE SEQUENCE [LARGE SCALE GENOMIC DNA]</scope>
    <source>
        <strain evidence="5 6">JC52</strain>
    </source>
</reference>
<accession>A0A559KF88</accession>
<feature type="chain" id="PRO_5039365824" evidence="3">
    <location>
        <begin position="22"/>
        <end position="261"/>
    </location>
</feature>
<dbReference type="InterPro" id="IPR050248">
    <property type="entry name" value="Polysacc_deacetylase_ArnD"/>
</dbReference>
<dbReference type="SUPFAM" id="SSF88713">
    <property type="entry name" value="Glycoside hydrolase/deacetylase"/>
    <property type="match status" value="1"/>
</dbReference>
<dbReference type="Pfam" id="PF01522">
    <property type="entry name" value="Polysacc_deac_1"/>
    <property type="match status" value="1"/>
</dbReference>
<evidence type="ECO:0000259" key="4">
    <source>
        <dbReference type="PROSITE" id="PS51677"/>
    </source>
</evidence>
<evidence type="ECO:0000313" key="5">
    <source>
        <dbReference type="EMBL" id="TVY10794.1"/>
    </source>
</evidence>
<evidence type="ECO:0000256" key="2">
    <source>
        <dbReference type="ARBA" id="ARBA00022801"/>
    </source>
</evidence>
<organism evidence="5 6">
    <name type="scientific">Paenibacillus cremeus</name>
    <dbReference type="NCBI Taxonomy" id="2163881"/>
    <lineage>
        <taxon>Bacteria</taxon>
        <taxon>Bacillati</taxon>
        <taxon>Bacillota</taxon>
        <taxon>Bacilli</taxon>
        <taxon>Bacillales</taxon>
        <taxon>Paenibacillaceae</taxon>
        <taxon>Paenibacillus</taxon>
    </lineage>
</organism>
<dbReference type="AlphaFoldDB" id="A0A559KF88"/>
<dbReference type="Proteomes" id="UP000317036">
    <property type="component" value="Unassembled WGS sequence"/>
</dbReference>
<comment type="caution">
    <text evidence="5">The sequence shown here is derived from an EMBL/GenBank/DDBJ whole genome shotgun (WGS) entry which is preliminary data.</text>
</comment>
<sequence>MRTWSLSVSLAVALSATCLLGMDRSASSASTALRSADSAFWGTSSVYGNEIIRGVQTDEKLMAFTFDDGPTPDETPPILDLLKQYDAKATFFLLGQRVERFPDVVRREVAEGHELANHTFSHILCTPGTSAEKLRSDISKAQETIAGVTGQKPRLFRPAEGFFNEQLLQFLHAQEMRMILWSKDQDPWDWNRPGVERIVRTILNNASGGDIVLLHDHVHGKSDTIRALAIVLPELKQRGYRLVTVSELLRHQKQGDAASAR</sequence>
<keyword evidence="6" id="KW-1185">Reference proteome</keyword>
<dbReference type="GO" id="GO:0046872">
    <property type="term" value="F:metal ion binding"/>
    <property type="evidence" value="ECO:0007669"/>
    <property type="project" value="UniProtKB-KW"/>
</dbReference>
<feature type="domain" description="NodB homology" evidence="4">
    <location>
        <begin position="60"/>
        <end position="243"/>
    </location>
</feature>
<evidence type="ECO:0000256" key="1">
    <source>
        <dbReference type="ARBA" id="ARBA00022723"/>
    </source>
</evidence>
<dbReference type="InterPro" id="IPR002509">
    <property type="entry name" value="NODB_dom"/>
</dbReference>
<dbReference type="CDD" id="cd10917">
    <property type="entry name" value="CE4_NodB_like_6s_7s"/>
    <property type="match status" value="1"/>
</dbReference>
<dbReference type="PANTHER" id="PTHR10587:SF133">
    <property type="entry name" value="CHITIN DEACETYLASE 1-RELATED"/>
    <property type="match status" value="1"/>
</dbReference>
<dbReference type="GO" id="GO:0016810">
    <property type="term" value="F:hydrolase activity, acting on carbon-nitrogen (but not peptide) bonds"/>
    <property type="evidence" value="ECO:0007669"/>
    <property type="project" value="InterPro"/>
</dbReference>